<gene>
    <name evidence="2" type="ORF">Agub_g12055</name>
</gene>
<name>A0AAD3DXZ4_9CHLO</name>
<evidence type="ECO:0000313" key="3">
    <source>
        <dbReference type="Proteomes" id="UP001054857"/>
    </source>
</evidence>
<reference evidence="2 3" key="1">
    <citation type="journal article" date="2021" name="Sci. Rep.">
        <title>Genome sequencing of the multicellular alga Astrephomene provides insights into convergent evolution of germ-soma differentiation.</title>
        <authorList>
            <person name="Yamashita S."/>
            <person name="Yamamoto K."/>
            <person name="Matsuzaki R."/>
            <person name="Suzuki S."/>
            <person name="Yamaguchi H."/>
            <person name="Hirooka S."/>
            <person name="Minakuchi Y."/>
            <person name="Miyagishima S."/>
            <person name="Kawachi M."/>
            <person name="Toyoda A."/>
            <person name="Nozaki H."/>
        </authorList>
    </citation>
    <scope>NUCLEOTIDE SEQUENCE [LARGE SCALE GENOMIC DNA]</scope>
    <source>
        <strain evidence="2 3">NIES-4017</strain>
    </source>
</reference>
<dbReference type="PANTHER" id="PTHR13890">
    <property type="entry name" value="RNA SPLICING PROTEIN MRS2, MITOCHONDRIAL"/>
    <property type="match status" value="1"/>
</dbReference>
<sequence length="161" mass="16845">RFPRRVVHVSRDGIPSIVRVDRHQLVADMGIAYRDLRAIDPALPIPTPTAVLIRERALVVNLESVRMIIGCDQVYVLSVQHPVEQDGRMPGGYGSYDVHSMYGGFGGGGGAAAASGGGYLLGGRVVDCVQGRPLHCPFIAALCARLSAATDPTAATAAAPG</sequence>
<feature type="non-terminal residue" evidence="2">
    <location>
        <position position="1"/>
    </location>
</feature>
<dbReference type="PANTHER" id="PTHR13890:SF31">
    <property type="entry name" value="MAGNESIUM TRANSPORTER MRS2-2-RELATED"/>
    <property type="match status" value="1"/>
</dbReference>
<dbReference type="AlphaFoldDB" id="A0AAD3DXZ4"/>
<accession>A0AAD3DXZ4</accession>
<dbReference type="Gene3D" id="2.40.128.330">
    <property type="match status" value="1"/>
</dbReference>
<protein>
    <submittedName>
        <fullName evidence="2">Uncharacterized protein</fullName>
    </submittedName>
</protein>
<comment type="caution">
    <text evidence="2">The sequence shown here is derived from an EMBL/GenBank/DDBJ whole genome shotgun (WGS) entry which is preliminary data.</text>
</comment>
<dbReference type="Proteomes" id="UP001054857">
    <property type="component" value="Unassembled WGS sequence"/>
</dbReference>
<dbReference type="InterPro" id="IPR039204">
    <property type="entry name" value="MRS2-like"/>
</dbReference>
<organism evidence="2 3">
    <name type="scientific">Astrephomene gubernaculifera</name>
    <dbReference type="NCBI Taxonomy" id="47775"/>
    <lineage>
        <taxon>Eukaryota</taxon>
        <taxon>Viridiplantae</taxon>
        <taxon>Chlorophyta</taxon>
        <taxon>core chlorophytes</taxon>
        <taxon>Chlorophyceae</taxon>
        <taxon>CS clade</taxon>
        <taxon>Chlamydomonadales</taxon>
        <taxon>Astrephomenaceae</taxon>
        <taxon>Astrephomene</taxon>
    </lineage>
</organism>
<feature type="non-terminal residue" evidence="2">
    <location>
        <position position="161"/>
    </location>
</feature>
<dbReference type="EMBL" id="BMAR01000033">
    <property type="protein sequence ID" value="GFR49948.1"/>
    <property type="molecule type" value="Genomic_DNA"/>
</dbReference>
<proteinExistence type="inferred from homology"/>
<keyword evidence="3" id="KW-1185">Reference proteome</keyword>
<evidence type="ECO:0000313" key="2">
    <source>
        <dbReference type="EMBL" id="GFR49948.1"/>
    </source>
</evidence>
<dbReference type="Pfam" id="PF22099">
    <property type="entry name" value="MRS2-like"/>
    <property type="match status" value="1"/>
</dbReference>
<dbReference type="GO" id="GO:0015095">
    <property type="term" value="F:magnesium ion transmembrane transporter activity"/>
    <property type="evidence" value="ECO:0007669"/>
    <property type="project" value="TreeGrafter"/>
</dbReference>
<evidence type="ECO:0000256" key="1">
    <source>
        <dbReference type="ARBA" id="ARBA00007535"/>
    </source>
</evidence>
<comment type="similarity">
    <text evidence="1">Belongs to the CorA metal ion transporter (MIT) (TC 1.A.35.5) family.</text>
</comment>